<organism evidence="1">
    <name type="scientific">Oryza glumipatula</name>
    <dbReference type="NCBI Taxonomy" id="40148"/>
    <lineage>
        <taxon>Eukaryota</taxon>
        <taxon>Viridiplantae</taxon>
        <taxon>Streptophyta</taxon>
        <taxon>Embryophyta</taxon>
        <taxon>Tracheophyta</taxon>
        <taxon>Spermatophyta</taxon>
        <taxon>Magnoliopsida</taxon>
        <taxon>Liliopsida</taxon>
        <taxon>Poales</taxon>
        <taxon>Poaceae</taxon>
        <taxon>BOP clade</taxon>
        <taxon>Oryzoideae</taxon>
        <taxon>Oryzeae</taxon>
        <taxon>Oryzinae</taxon>
        <taxon>Oryza</taxon>
    </lineage>
</organism>
<accession>A0A0D9ZUI3</accession>
<name>A0A0D9ZUI3_9ORYZ</name>
<reference evidence="1" key="2">
    <citation type="submission" date="2018-05" db="EMBL/GenBank/DDBJ databases">
        <title>OgluRS3 (Oryza glumaepatula Reference Sequence Version 3).</title>
        <authorList>
            <person name="Zhang J."/>
            <person name="Kudrna D."/>
            <person name="Lee S."/>
            <person name="Talag J."/>
            <person name="Welchert J."/>
            <person name="Wing R.A."/>
        </authorList>
    </citation>
    <scope>NUCLEOTIDE SEQUENCE [LARGE SCALE GENOMIC DNA]</scope>
</reference>
<dbReference type="Gramene" id="OGLUM05G04040.1">
    <property type="protein sequence ID" value="OGLUM05G04040.1"/>
    <property type="gene ID" value="OGLUM05G04040"/>
</dbReference>
<dbReference type="EnsemblPlants" id="OGLUM05G04040.1">
    <property type="protein sequence ID" value="OGLUM05G04040.1"/>
    <property type="gene ID" value="OGLUM05G04040"/>
</dbReference>
<protein>
    <submittedName>
        <fullName evidence="1">Uncharacterized protein</fullName>
    </submittedName>
</protein>
<proteinExistence type="predicted"/>
<dbReference type="HOGENOM" id="CLU_167143_0_0_1"/>
<reference evidence="1" key="1">
    <citation type="submission" date="2015-04" db="UniProtKB">
        <authorList>
            <consortium name="EnsemblPlants"/>
        </authorList>
    </citation>
    <scope>IDENTIFICATION</scope>
</reference>
<evidence type="ECO:0000313" key="2">
    <source>
        <dbReference type="Proteomes" id="UP000026961"/>
    </source>
</evidence>
<sequence>MGGGWRSQESPAAPVAVAAGSQPLDKNQQYIMQPRGDKFSNGQKCVVDRIGHTFFHCSMERPISAWITSITAPATTQPLGHFILSYHKEDSLHVCLLSFVWLYMDSIDMLFRGLDHFILIRHGHRTPMHRLN</sequence>
<dbReference type="AlphaFoldDB" id="A0A0D9ZUI3"/>
<evidence type="ECO:0000313" key="1">
    <source>
        <dbReference type="EnsemblPlants" id="OGLUM05G04040.1"/>
    </source>
</evidence>
<dbReference type="Proteomes" id="UP000026961">
    <property type="component" value="Chromosome 5"/>
</dbReference>
<keyword evidence="2" id="KW-1185">Reference proteome</keyword>
<dbReference type="eggNOG" id="ENOG502R5RK">
    <property type="taxonomic scope" value="Eukaryota"/>
</dbReference>